<comment type="caution">
    <text evidence="1">The sequence shown here is derived from an EMBL/GenBank/DDBJ whole genome shotgun (WGS) entry which is preliminary data.</text>
</comment>
<organism evidence="1 2">
    <name type="scientific">Caerostris darwini</name>
    <dbReference type="NCBI Taxonomy" id="1538125"/>
    <lineage>
        <taxon>Eukaryota</taxon>
        <taxon>Metazoa</taxon>
        <taxon>Ecdysozoa</taxon>
        <taxon>Arthropoda</taxon>
        <taxon>Chelicerata</taxon>
        <taxon>Arachnida</taxon>
        <taxon>Araneae</taxon>
        <taxon>Araneomorphae</taxon>
        <taxon>Entelegynae</taxon>
        <taxon>Araneoidea</taxon>
        <taxon>Araneidae</taxon>
        <taxon>Caerostris</taxon>
    </lineage>
</organism>
<name>A0AAV4UNE3_9ARAC</name>
<dbReference type="EMBL" id="BPLQ01011646">
    <property type="protein sequence ID" value="GIY59380.1"/>
    <property type="molecule type" value="Genomic_DNA"/>
</dbReference>
<sequence>MVIFRVPECKVQSSKPLHQISSLFFFFTHRLRFPLKAAASSRGLFITTTIGARKVGRESARLCTPKYHLVHFLSRRWRWIVRGSKLISSLISDETTQTCRRTGSA</sequence>
<evidence type="ECO:0000313" key="2">
    <source>
        <dbReference type="Proteomes" id="UP001054837"/>
    </source>
</evidence>
<reference evidence="1 2" key="1">
    <citation type="submission" date="2021-06" db="EMBL/GenBank/DDBJ databases">
        <title>Caerostris darwini draft genome.</title>
        <authorList>
            <person name="Kono N."/>
            <person name="Arakawa K."/>
        </authorList>
    </citation>
    <scope>NUCLEOTIDE SEQUENCE [LARGE SCALE GENOMIC DNA]</scope>
</reference>
<evidence type="ECO:0000313" key="1">
    <source>
        <dbReference type="EMBL" id="GIY59380.1"/>
    </source>
</evidence>
<keyword evidence="2" id="KW-1185">Reference proteome</keyword>
<proteinExistence type="predicted"/>
<dbReference type="Proteomes" id="UP001054837">
    <property type="component" value="Unassembled WGS sequence"/>
</dbReference>
<protein>
    <submittedName>
        <fullName evidence="1">Uncharacterized protein</fullName>
    </submittedName>
</protein>
<dbReference type="AlphaFoldDB" id="A0AAV4UNE3"/>
<gene>
    <name evidence="1" type="ORF">CDAR_33741</name>
</gene>
<accession>A0AAV4UNE3</accession>